<organism evidence="9 10">
    <name type="scientific">Exophiala dermatitidis</name>
    <name type="common">Black yeast-like fungus</name>
    <name type="synonym">Wangiella dermatitidis</name>
    <dbReference type="NCBI Taxonomy" id="5970"/>
    <lineage>
        <taxon>Eukaryota</taxon>
        <taxon>Fungi</taxon>
        <taxon>Dikarya</taxon>
        <taxon>Ascomycota</taxon>
        <taxon>Pezizomycotina</taxon>
        <taxon>Eurotiomycetes</taxon>
        <taxon>Chaetothyriomycetidae</taxon>
        <taxon>Chaetothyriales</taxon>
        <taxon>Herpotrichiellaceae</taxon>
        <taxon>Exophiala</taxon>
    </lineage>
</organism>
<gene>
    <name evidence="9" type="primary">ORC3</name>
    <name evidence="9" type="ORF">HRR80_002543</name>
</gene>
<evidence type="ECO:0000259" key="8">
    <source>
        <dbReference type="Pfam" id="PF18137"/>
    </source>
</evidence>
<dbReference type="GO" id="GO:0031261">
    <property type="term" value="C:DNA replication preinitiation complex"/>
    <property type="evidence" value="ECO:0007669"/>
    <property type="project" value="TreeGrafter"/>
</dbReference>
<dbReference type="EMBL" id="JAJGCB010000003">
    <property type="protein sequence ID" value="KAJ8994048.1"/>
    <property type="molecule type" value="Genomic_DNA"/>
</dbReference>
<sequence length="833" mass="92413">MDADVIQIDDNAHTGCYIFKPAARDEHEIDDRPKKKRKTNNSQSQDDEADHGFSWPALLRGREPENAIALRQQQFQFQWDKQQTRIAAILNEVDETYVNEVLQYVRQPHEHSQSMVRTGLLVSTAAGNAQRELLRGWKSKRSVEQDQREVLLEISPGHAPNLQTVLKNLIRMAICQDDSMDEYIAFLAEQKAMIPMNFDLELLQKYVQKKNLQRVMLVISEVETFDTGILSELVSMFSSWSDRIPFVLLIGVSTTVELFESRLSRSTVSLLDARVFEPYQSGKRKDPLSAVYEVVQDSEDTEVFLGPAVVSVLAELAEDQSTTAEALTAAIKYVFMSHFFANPLSILCSGSLSSLDDNAALCRAIRNTASFKRYCEALVQGDAEQRQRAHDLLASDETLVKEALDAIRHGQQRLRSSLVAIRTLVKISQYLVTPSSTSNSSRPQPTSSLEIQAQLLAALPDLTETEVFDNVDLAIKQMDLSQFQTFLHMVETGAEDLKLFEQDQTTGTDIQETDATHQFHTLAEIIDAVNDTSANTTTTTTTSSRKHQTLQKEDHNNLESLTEAFLRLLTRYIHHRTFGVPVSPDTSNTTSNTTKPDTNTTARNTTTTTNRNPFHDILSEAYTYNLKSPLSSILRPRARHSLERALTRPADYLGCECCSDGPITSSKTNRATLPPTSLLLAMLNEAGHIINVRDLWDTFRDTVAPALVADAKADANADGDVAGARIQGRGRRTTTTKGLEDENDDDDDNDNDNGDGVGGATGDDGGAGEEGQEDIDAAAATVSAEPEIGTDTERQALALFYRALADLRYMGFVRPSKRKPGVDCIAKTVWMGL</sequence>
<comment type="similarity">
    <text evidence="2">Belongs to the ORC3 family.</text>
</comment>
<reference evidence="9" key="1">
    <citation type="submission" date="2023-01" db="EMBL/GenBank/DDBJ databases">
        <title>Exophiala dermititidis isolated from Cystic Fibrosis Patient.</title>
        <authorList>
            <person name="Kurbessoian T."/>
            <person name="Crocker A."/>
            <person name="Murante D."/>
            <person name="Hogan D.A."/>
            <person name="Stajich J.E."/>
        </authorList>
    </citation>
    <scope>NUCLEOTIDE SEQUENCE</scope>
    <source>
        <strain evidence="9">Ex8</strain>
    </source>
</reference>
<feature type="region of interest" description="Disordered" evidence="6">
    <location>
        <begin position="24"/>
        <end position="52"/>
    </location>
</feature>
<evidence type="ECO:0000259" key="7">
    <source>
        <dbReference type="Pfam" id="PF07034"/>
    </source>
</evidence>
<feature type="compositionally biased region" description="Basic and acidic residues" evidence="6">
    <location>
        <begin position="24"/>
        <end position="33"/>
    </location>
</feature>
<name>A0AAN6IXU7_EXODE</name>
<dbReference type="GO" id="GO:0005656">
    <property type="term" value="C:nuclear pre-replicative complex"/>
    <property type="evidence" value="ECO:0007669"/>
    <property type="project" value="TreeGrafter"/>
</dbReference>
<dbReference type="AlphaFoldDB" id="A0AAN6IXU7"/>
<dbReference type="Pfam" id="PF18137">
    <property type="entry name" value="WHD_ORC"/>
    <property type="match status" value="1"/>
</dbReference>
<keyword evidence="4" id="KW-0238">DNA-binding</keyword>
<dbReference type="InterPro" id="IPR040855">
    <property type="entry name" value="ORC_WH_C"/>
</dbReference>
<dbReference type="PANTHER" id="PTHR12748">
    <property type="entry name" value="ORIGIN RECOGNITION COMPLEX SUBUNIT 3"/>
    <property type="match status" value="1"/>
</dbReference>
<keyword evidence="5" id="KW-0539">Nucleus</keyword>
<evidence type="ECO:0000256" key="5">
    <source>
        <dbReference type="ARBA" id="ARBA00023242"/>
    </source>
</evidence>
<feature type="region of interest" description="Disordered" evidence="6">
    <location>
        <begin position="722"/>
        <end position="772"/>
    </location>
</feature>
<dbReference type="InterPro" id="IPR045667">
    <property type="entry name" value="ORC3_N"/>
</dbReference>
<evidence type="ECO:0000256" key="1">
    <source>
        <dbReference type="ARBA" id="ARBA00004123"/>
    </source>
</evidence>
<protein>
    <submittedName>
        <fullName evidence="9">Origin recognition complex subunit 3</fullName>
    </submittedName>
</protein>
<dbReference type="GO" id="GO:0006270">
    <property type="term" value="P:DNA replication initiation"/>
    <property type="evidence" value="ECO:0007669"/>
    <property type="project" value="TreeGrafter"/>
</dbReference>
<comment type="subcellular location">
    <subcellularLocation>
        <location evidence="1">Nucleus</location>
    </subcellularLocation>
</comment>
<feature type="compositionally biased region" description="Acidic residues" evidence="6">
    <location>
        <begin position="741"/>
        <end position="753"/>
    </location>
</feature>
<evidence type="ECO:0000256" key="4">
    <source>
        <dbReference type="ARBA" id="ARBA00023125"/>
    </source>
</evidence>
<dbReference type="CDD" id="cd20704">
    <property type="entry name" value="Orc3"/>
    <property type="match status" value="2"/>
</dbReference>
<dbReference type="Pfam" id="PF07034">
    <property type="entry name" value="ORC3_N"/>
    <property type="match status" value="1"/>
</dbReference>
<evidence type="ECO:0000313" key="10">
    <source>
        <dbReference type="Proteomes" id="UP001161757"/>
    </source>
</evidence>
<dbReference type="InterPro" id="IPR020795">
    <property type="entry name" value="ORC3"/>
</dbReference>
<keyword evidence="3" id="KW-0235">DNA replication</keyword>
<feature type="compositionally biased region" description="Gly residues" evidence="6">
    <location>
        <begin position="755"/>
        <end position="765"/>
    </location>
</feature>
<feature type="domain" description="Origin recognition complex subunit 3 winged helix C-terminal" evidence="8">
    <location>
        <begin position="639"/>
        <end position="830"/>
    </location>
</feature>
<dbReference type="GO" id="GO:0005664">
    <property type="term" value="C:nuclear origin of replication recognition complex"/>
    <property type="evidence" value="ECO:0007669"/>
    <property type="project" value="InterPro"/>
</dbReference>
<evidence type="ECO:0000256" key="3">
    <source>
        <dbReference type="ARBA" id="ARBA00022705"/>
    </source>
</evidence>
<feature type="domain" description="Origin recognition complex subunit 3 N-terminal" evidence="7">
    <location>
        <begin position="11"/>
        <end position="347"/>
    </location>
</feature>
<accession>A0AAN6IXU7</accession>
<dbReference type="Proteomes" id="UP001161757">
    <property type="component" value="Unassembled WGS sequence"/>
</dbReference>
<feature type="region of interest" description="Disordered" evidence="6">
    <location>
        <begin position="583"/>
        <end position="612"/>
    </location>
</feature>
<evidence type="ECO:0000256" key="6">
    <source>
        <dbReference type="SAM" id="MobiDB-lite"/>
    </source>
</evidence>
<dbReference type="PANTHER" id="PTHR12748:SF0">
    <property type="entry name" value="ORIGIN RECOGNITION COMPLEX SUBUNIT 3"/>
    <property type="match status" value="1"/>
</dbReference>
<evidence type="ECO:0000256" key="2">
    <source>
        <dbReference type="ARBA" id="ARBA00010977"/>
    </source>
</evidence>
<comment type="caution">
    <text evidence="9">The sequence shown here is derived from an EMBL/GenBank/DDBJ whole genome shotgun (WGS) entry which is preliminary data.</text>
</comment>
<dbReference type="GO" id="GO:0003688">
    <property type="term" value="F:DNA replication origin binding"/>
    <property type="evidence" value="ECO:0007669"/>
    <property type="project" value="TreeGrafter"/>
</dbReference>
<evidence type="ECO:0000313" key="9">
    <source>
        <dbReference type="EMBL" id="KAJ8994048.1"/>
    </source>
</evidence>
<proteinExistence type="inferred from homology"/>
<feature type="compositionally biased region" description="Low complexity" evidence="6">
    <location>
        <begin position="584"/>
        <end position="612"/>
    </location>
</feature>